<dbReference type="STRING" id="683260.SAMN05421874_101382"/>
<dbReference type="PRINTS" id="PR00320">
    <property type="entry name" value="GPROTEINBRPT"/>
</dbReference>
<feature type="repeat" description="WD" evidence="3">
    <location>
        <begin position="1179"/>
        <end position="1220"/>
    </location>
</feature>
<dbReference type="InterPro" id="IPR027417">
    <property type="entry name" value="P-loop_NTPase"/>
</dbReference>
<dbReference type="PROSITE" id="PS50294">
    <property type="entry name" value="WD_REPEATS_REGION"/>
    <property type="match status" value="11"/>
</dbReference>
<feature type="repeat" description="WD" evidence="3">
    <location>
        <begin position="1276"/>
        <end position="1310"/>
    </location>
</feature>
<feature type="repeat" description="WD" evidence="3">
    <location>
        <begin position="868"/>
        <end position="909"/>
    </location>
</feature>
<feature type="compositionally biased region" description="Low complexity" evidence="4">
    <location>
        <begin position="277"/>
        <end position="288"/>
    </location>
</feature>
<dbReference type="NCBIfam" id="NF047832">
    <property type="entry name" value="caspase_w_EACC1"/>
    <property type="match status" value="1"/>
</dbReference>
<dbReference type="InterPro" id="IPR011044">
    <property type="entry name" value="Quino_amine_DH_bsu"/>
</dbReference>
<feature type="repeat" description="WD" evidence="3">
    <location>
        <begin position="1044"/>
        <end position="1077"/>
    </location>
</feature>
<dbReference type="OrthoDB" id="414967at2"/>
<dbReference type="EMBL" id="FNFB01000001">
    <property type="protein sequence ID" value="SDJ30511.1"/>
    <property type="molecule type" value="Genomic_DNA"/>
</dbReference>
<dbReference type="SUPFAM" id="SSF50978">
    <property type="entry name" value="WD40 repeat-like"/>
    <property type="match status" value="2"/>
</dbReference>
<feature type="repeat" description="WD" evidence="3">
    <location>
        <begin position="1359"/>
        <end position="1392"/>
    </location>
</feature>
<accession>A0A1G8SMT2</accession>
<feature type="region of interest" description="Disordered" evidence="4">
    <location>
        <begin position="1"/>
        <end position="22"/>
    </location>
</feature>
<protein>
    <submittedName>
        <fullName evidence="6">WD40 repeat</fullName>
    </submittedName>
</protein>
<reference evidence="6 7" key="1">
    <citation type="submission" date="2016-10" db="EMBL/GenBank/DDBJ databases">
        <authorList>
            <person name="de Groot N.N."/>
        </authorList>
    </citation>
    <scope>NUCLEOTIDE SEQUENCE [LARGE SCALE GENOMIC DNA]</scope>
    <source>
        <strain evidence="6 7">CGMCC 4.5681</strain>
    </source>
</reference>
<dbReference type="CDD" id="cd00200">
    <property type="entry name" value="WD40"/>
    <property type="match status" value="2"/>
</dbReference>
<keyword evidence="7" id="KW-1185">Reference proteome</keyword>
<feature type="repeat" description="WD" evidence="3">
    <location>
        <begin position="1089"/>
        <end position="1130"/>
    </location>
</feature>
<feature type="repeat" description="WD" evidence="3">
    <location>
        <begin position="1314"/>
        <end position="1355"/>
    </location>
</feature>
<dbReference type="SUPFAM" id="SSF52540">
    <property type="entry name" value="P-loop containing nucleoside triphosphate hydrolases"/>
    <property type="match status" value="1"/>
</dbReference>
<keyword evidence="1 3" id="KW-0853">WD repeat</keyword>
<dbReference type="PROSITE" id="PS50082">
    <property type="entry name" value="WD_REPEATS_2"/>
    <property type="match status" value="12"/>
</dbReference>
<evidence type="ECO:0000256" key="3">
    <source>
        <dbReference type="PROSITE-ProRule" id="PRU00221"/>
    </source>
</evidence>
<dbReference type="SUPFAM" id="SSF50969">
    <property type="entry name" value="YVTN repeat-like/Quinoprotein amine dehydrogenase"/>
    <property type="match status" value="1"/>
</dbReference>
<evidence type="ECO:0000313" key="7">
    <source>
        <dbReference type="Proteomes" id="UP000198683"/>
    </source>
</evidence>
<dbReference type="RefSeq" id="WP_090758857.1">
    <property type="nucleotide sequence ID" value="NZ_FNFB01000001.1"/>
</dbReference>
<dbReference type="InterPro" id="IPR001680">
    <property type="entry name" value="WD40_rpt"/>
</dbReference>
<feature type="region of interest" description="Disordered" evidence="4">
    <location>
        <begin position="247"/>
        <end position="291"/>
    </location>
</feature>
<evidence type="ECO:0000313" key="6">
    <source>
        <dbReference type="EMBL" id="SDJ30511.1"/>
    </source>
</evidence>
<evidence type="ECO:0000256" key="2">
    <source>
        <dbReference type="ARBA" id="ARBA00022737"/>
    </source>
</evidence>
<dbReference type="InterPro" id="IPR036322">
    <property type="entry name" value="WD40_repeat_dom_sf"/>
</dbReference>
<dbReference type="Gene3D" id="3.40.50.300">
    <property type="entry name" value="P-loop containing nucleotide triphosphate hydrolases"/>
    <property type="match status" value="1"/>
</dbReference>
<name>A0A1G8SMT2_9ACTN</name>
<dbReference type="InterPro" id="IPR049052">
    <property type="entry name" value="nSTAND1"/>
</dbReference>
<dbReference type="SMART" id="SM00320">
    <property type="entry name" value="WD40"/>
    <property type="match status" value="14"/>
</dbReference>
<evidence type="ECO:0000259" key="5">
    <source>
        <dbReference type="Pfam" id="PF20703"/>
    </source>
</evidence>
<feature type="repeat" description="WD" evidence="3">
    <location>
        <begin position="913"/>
        <end position="954"/>
    </location>
</feature>
<feature type="repeat" description="WD" evidence="3">
    <location>
        <begin position="823"/>
        <end position="856"/>
    </location>
</feature>
<feature type="domain" description="Novel STAND NTPase 1" evidence="5">
    <location>
        <begin position="288"/>
        <end position="679"/>
    </location>
</feature>
<dbReference type="PROSITE" id="PS00678">
    <property type="entry name" value="WD_REPEATS_1"/>
    <property type="match status" value="8"/>
</dbReference>
<dbReference type="InterPro" id="IPR015943">
    <property type="entry name" value="WD40/YVTN_repeat-like_dom_sf"/>
</dbReference>
<gene>
    <name evidence="6" type="ORF">SAMN05421874_101382</name>
</gene>
<organism evidence="6 7">
    <name type="scientific">Nonomuraea maritima</name>
    <dbReference type="NCBI Taxonomy" id="683260"/>
    <lineage>
        <taxon>Bacteria</taxon>
        <taxon>Bacillati</taxon>
        <taxon>Actinomycetota</taxon>
        <taxon>Actinomycetes</taxon>
        <taxon>Streptosporangiales</taxon>
        <taxon>Streptosporangiaceae</taxon>
        <taxon>Nonomuraea</taxon>
    </lineage>
</organism>
<dbReference type="Pfam" id="PF20703">
    <property type="entry name" value="nSTAND1"/>
    <property type="match status" value="1"/>
</dbReference>
<dbReference type="PANTHER" id="PTHR19879:SF9">
    <property type="entry name" value="TRANSCRIPTION INITIATION FACTOR TFIID SUBUNIT 5"/>
    <property type="match status" value="1"/>
</dbReference>
<feature type="repeat" description="WD" evidence="3">
    <location>
        <begin position="1224"/>
        <end position="1265"/>
    </location>
</feature>
<sequence length="1474" mass="153466">MSEDESATFERTRPARSPWNGPPLLLASEGARVVVAGTGAHAPDSRLPRVAAVRATVTDLGRCLVERAGLPASGLSVLLDPAAPADLSEALERAAREATSVLMFHYVGHGVFGPDHELYLATHATTDLGQGPPGRQALPYATARQILASSSAEHVVMVLDCCFTGGGRPIPVRAVDRVFHAAWPGAYVLASSSREANSWALPGVQHTALTGALLRLLAEGDPAGPEAFTLDHLHHHLARALPAAGFPRPRRLAGDPDGLPPLASNPAQAGPRRRRNPPSSSPGDRNSPYRGLAAYEPEHAGLFFGREEPARALATRVRRALRDAAPPVVTRQEQSGGPILVTGPSGCGKSSLLRAGLIPALRDGRGQEPPRALLTPGARPLTALARAIAASGDGDPERLRTVMESDPGSARRWLPGPMLLVVDQFEEVFTACSEEAERRRFAETLAELSRSAAVVIAVRGDFYGHCAAYPGLLEAVREPEVVAPMTEAELRRAIEEPATRSGLSVEPGLTDLILEDLRALRGADDLLALLSHALLATWRRRTGGVLTMAGYRSAGGVARAVAMSGEEALRRLGPEYEPVARSLLVRLVHVDARGSGSRRRVPLADLRAGKNSVEGQVLAEFVRARLVTVDGDEAQIAHEALLRAWPRLGGWAETGRAALLVRGRLAEDAELWQRESRDPAYLYSGDRLATVQAVVGEPAGRPGRDGGGISAVEREFLDASRVRRHRRSRTARGVIAALATLALLTAAGAVGALVQGRQAMGRAAAAAAERDQALSRQVAAAASTARDTSLGAQLALAAYRLSATPQARGALLGALSRPVGARLVGHTAPVRRVAYRGDGRVAVTVSADSTARLWDVADVLRPKALGVVHGHTAGVVAAAFDPDGRVLATGSADGTARLWDVSDAAAPRALSTLKGNKDEVASVSFSPDGDTLATASLDGSMRLWDVSAPARAREVSVRAQPSGLARAAFSPEGSMVALTSAAGTVTLLDVRTPAAPESLAVLTSGQGGVRGVAFAPDGRHLATSSGTGAVELWDVTAARLVGTARGPDGSVDDIAFSPDGDMLAGASADATVSLWNVTDPGAPELVTSLAGFPDAVTGVAFSPDGRHLATSSADGVSRLWDAADTARVTPRARLAGHTGPVGGLAIDRAGRVVATASDDRTVRLWDVSDPAVSRPLSVLSGHTGQVTAAAFSPDGSRLVTVSLDRTGRVWDVSDPAAPRHLGTLTGHTGGVRTVAYSGDGRLVVTTGRDGRTLLWNVSDPAAPQRVAAPGPADARVSAAVFRPDGKVLAVGSGTSSVRLWDVSDPAEPRALSGFAAHTGGVTDLGFARDGRSLATTASDGGVRLWDVSRPRAPKRLVDLPGHSADVSAVAFAADGRSLVTASRDMSMRVWDVAVPSRPALWAVLSGRDVQRDVEFGPDGTFLVSASGTAAQLWGLNVEQASAHVCEASGPPITRDEWSRYVPGRPYAPPCAAAN</sequence>
<evidence type="ECO:0000256" key="1">
    <source>
        <dbReference type="ARBA" id="ARBA00022574"/>
    </source>
</evidence>
<dbReference type="InterPro" id="IPR020472">
    <property type="entry name" value="WD40_PAC1"/>
</dbReference>
<keyword evidence="2" id="KW-0677">Repeat</keyword>
<evidence type="ECO:0000256" key="4">
    <source>
        <dbReference type="SAM" id="MobiDB-lite"/>
    </source>
</evidence>
<feature type="repeat" description="WD" evidence="3">
    <location>
        <begin position="1134"/>
        <end position="1175"/>
    </location>
</feature>
<feature type="repeat" description="WD" evidence="3">
    <location>
        <begin position="1002"/>
        <end position="1043"/>
    </location>
</feature>
<dbReference type="Proteomes" id="UP000198683">
    <property type="component" value="Unassembled WGS sequence"/>
</dbReference>
<dbReference type="InterPro" id="IPR019775">
    <property type="entry name" value="WD40_repeat_CS"/>
</dbReference>
<dbReference type="Pfam" id="PF00400">
    <property type="entry name" value="WD40"/>
    <property type="match status" value="12"/>
</dbReference>
<dbReference type="Gene3D" id="2.130.10.10">
    <property type="entry name" value="YVTN repeat-like/Quinoprotein amine dehydrogenase"/>
    <property type="match status" value="3"/>
</dbReference>
<dbReference type="Gene3D" id="3.40.50.1460">
    <property type="match status" value="1"/>
</dbReference>
<dbReference type="PANTHER" id="PTHR19879">
    <property type="entry name" value="TRANSCRIPTION INITIATION FACTOR TFIID"/>
    <property type="match status" value="1"/>
</dbReference>
<proteinExistence type="predicted"/>